<dbReference type="EMBL" id="HBGX01001470">
    <property type="protein sequence ID" value="CAD9551811.1"/>
    <property type="molecule type" value="Transcribed_RNA"/>
</dbReference>
<gene>
    <name evidence="2" type="ORF">CGLO1086_LOCUS665</name>
</gene>
<feature type="region of interest" description="Disordered" evidence="1">
    <location>
        <begin position="278"/>
        <end position="304"/>
    </location>
</feature>
<evidence type="ECO:0000256" key="1">
    <source>
        <dbReference type="SAM" id="MobiDB-lite"/>
    </source>
</evidence>
<dbReference type="Pfam" id="PF00132">
    <property type="entry name" value="Hexapep"/>
    <property type="match status" value="1"/>
</dbReference>
<dbReference type="InterPro" id="IPR010137">
    <property type="entry name" value="Lipid_A_LpxA"/>
</dbReference>
<accession>A0A7S2JLZ5</accession>
<dbReference type="AlphaFoldDB" id="A0A7S2JLZ5"/>
<dbReference type="SUPFAM" id="SSF51161">
    <property type="entry name" value="Trimeric LpxA-like enzymes"/>
    <property type="match status" value="1"/>
</dbReference>
<proteinExistence type="predicted"/>
<reference evidence="2" key="1">
    <citation type="submission" date="2021-01" db="EMBL/GenBank/DDBJ databases">
        <authorList>
            <person name="Corre E."/>
            <person name="Pelletier E."/>
            <person name="Niang G."/>
            <person name="Scheremetjew M."/>
            <person name="Finn R."/>
            <person name="Kale V."/>
            <person name="Holt S."/>
            <person name="Cochrane G."/>
            <person name="Meng A."/>
            <person name="Brown T."/>
            <person name="Cohen L."/>
        </authorList>
    </citation>
    <scope>NUCLEOTIDE SEQUENCE</scope>
    <source>
        <strain evidence="2">SAG4.97</strain>
    </source>
</reference>
<evidence type="ECO:0000313" key="2">
    <source>
        <dbReference type="EMBL" id="CAD9551811.1"/>
    </source>
</evidence>
<dbReference type="Gene3D" id="2.160.10.10">
    <property type="entry name" value="Hexapeptide repeat proteins"/>
    <property type="match status" value="1"/>
</dbReference>
<dbReference type="GO" id="GO:0008610">
    <property type="term" value="P:lipid biosynthetic process"/>
    <property type="evidence" value="ECO:0007669"/>
    <property type="project" value="InterPro"/>
</dbReference>
<dbReference type="PANTHER" id="PTHR43480">
    <property type="entry name" value="ACYL-[ACYL-CARRIER-PROTEIN]--UDP-N-ACETYLGLUCOSAMINE O-ACYLTRANSFERASE"/>
    <property type="match status" value="1"/>
</dbReference>
<organism evidence="2">
    <name type="scientific">Cyanoptyche gloeocystis</name>
    <dbReference type="NCBI Taxonomy" id="77922"/>
    <lineage>
        <taxon>Eukaryota</taxon>
        <taxon>Glaucocystophyceae</taxon>
        <taxon>Glaucocystophyceae incertae sedis</taxon>
        <taxon>Cyanoptyche</taxon>
    </lineage>
</organism>
<dbReference type="GO" id="GO:0008780">
    <property type="term" value="F:acyl-[acyl-carrier-protein]-UDP-N-acetylglucosamine O-acyltransferase activity"/>
    <property type="evidence" value="ECO:0007669"/>
    <property type="project" value="InterPro"/>
</dbReference>
<dbReference type="PANTHER" id="PTHR43480:SF1">
    <property type="entry name" value="ACYL-[ACYL-CARRIER-PROTEIN]--UDP-N-ACETYLGLUCOSAMINE O-ACYLTRANSFERASE, MITOCHONDRIAL-RELATED"/>
    <property type="match status" value="1"/>
</dbReference>
<protein>
    <recommendedName>
        <fullName evidence="3">Dynactin subunit 6</fullName>
    </recommendedName>
</protein>
<sequence>MIQTRILSISRLLSTRAAAFETRVDRSAVIESDRIGRGVFIGPKCYVGPDVTLHDGVRLGAQVVVAGRTSIGAGSRIGTKSCLGHRPQDRKWAGEESELRIGNGCDIGAEVTVHPGTKDGGGVTILSEGVVLKDRSHVAHDCILNPNVFVGTECLLAGHVEVGSGAWLGPNTAVHQKVHIGPHARLLRHSALDAHLLPYSVASGNRATLQGLHVDALRYELAFPPEYVALLTQVWAYLVNPNKALRIPHPPSMLLSLPPCPSLQDRAQHLLTLTRTTNTAPAGSVGNKHVAATDTSPSRTSSVAPALQPIMGRTLTTVATENQNLPVTSATLARLSTLSMSTLRMSTLRTPPSTMATLTMHASLTSSLEGAENTTSAGTKTSENAGGTVLLPVEVARLAAEMAEFVLRNSSSSRIPVCLPFPSPAHVHP</sequence>
<dbReference type="InterPro" id="IPR011004">
    <property type="entry name" value="Trimer_LpxA-like_sf"/>
</dbReference>
<evidence type="ECO:0008006" key="3">
    <source>
        <dbReference type="Google" id="ProtNLM"/>
    </source>
</evidence>
<feature type="compositionally biased region" description="Polar residues" evidence="1">
    <location>
        <begin position="293"/>
        <end position="303"/>
    </location>
</feature>
<dbReference type="InterPro" id="IPR001451">
    <property type="entry name" value="Hexapep"/>
</dbReference>
<name>A0A7S2JLZ5_9EUKA</name>